<dbReference type="Proteomes" id="UP000176800">
    <property type="component" value="Unassembled WGS sequence"/>
</dbReference>
<evidence type="ECO:0000256" key="9">
    <source>
        <dbReference type="RuleBase" id="RU004016"/>
    </source>
</evidence>
<organism evidence="12 13">
    <name type="scientific">Candidatus Zambryskibacteria bacterium RIFCSPLOWO2_01_FULL_45_21</name>
    <dbReference type="NCBI Taxonomy" id="1802761"/>
    <lineage>
        <taxon>Bacteria</taxon>
        <taxon>Candidatus Zambryskiibacteriota</taxon>
    </lineage>
</organism>
<keyword evidence="3" id="KW-0378">Hydrolase</keyword>
<dbReference type="AlphaFoldDB" id="A0A1G2U4P7"/>
<dbReference type="InterPro" id="IPR001967">
    <property type="entry name" value="Peptidase_S11_N"/>
</dbReference>
<evidence type="ECO:0000256" key="5">
    <source>
        <dbReference type="ARBA" id="ARBA00022984"/>
    </source>
</evidence>
<dbReference type="GO" id="GO:0008360">
    <property type="term" value="P:regulation of cell shape"/>
    <property type="evidence" value="ECO:0007669"/>
    <property type="project" value="UniProtKB-KW"/>
</dbReference>
<evidence type="ECO:0000256" key="3">
    <source>
        <dbReference type="ARBA" id="ARBA00022801"/>
    </source>
</evidence>
<feature type="active site" evidence="7">
    <location>
        <position position="146"/>
    </location>
</feature>
<accession>A0A1G2U4P7</accession>
<feature type="active site" description="Acyl-ester intermediate" evidence="7">
    <location>
        <position position="92"/>
    </location>
</feature>
<keyword evidence="6" id="KW-0961">Cell wall biogenesis/degradation</keyword>
<dbReference type="GO" id="GO:0071555">
    <property type="term" value="P:cell wall organization"/>
    <property type="evidence" value="ECO:0007669"/>
    <property type="project" value="UniProtKB-KW"/>
</dbReference>
<feature type="active site" description="Proton acceptor" evidence="7">
    <location>
        <position position="95"/>
    </location>
</feature>
<keyword evidence="4" id="KW-0133">Cell shape</keyword>
<evidence type="ECO:0000313" key="13">
    <source>
        <dbReference type="Proteomes" id="UP000176800"/>
    </source>
</evidence>
<evidence type="ECO:0000259" key="11">
    <source>
        <dbReference type="Pfam" id="PF00768"/>
    </source>
</evidence>
<dbReference type="GO" id="GO:0009252">
    <property type="term" value="P:peptidoglycan biosynthetic process"/>
    <property type="evidence" value="ECO:0007669"/>
    <property type="project" value="UniProtKB-KW"/>
</dbReference>
<dbReference type="GO" id="GO:0006508">
    <property type="term" value="P:proteolysis"/>
    <property type="evidence" value="ECO:0007669"/>
    <property type="project" value="InterPro"/>
</dbReference>
<dbReference type="InterPro" id="IPR018044">
    <property type="entry name" value="Peptidase_S11"/>
</dbReference>
<evidence type="ECO:0000256" key="2">
    <source>
        <dbReference type="ARBA" id="ARBA00022729"/>
    </source>
</evidence>
<evidence type="ECO:0000256" key="7">
    <source>
        <dbReference type="PIRSR" id="PIRSR618044-1"/>
    </source>
</evidence>
<dbReference type="PRINTS" id="PR00725">
    <property type="entry name" value="DADACBPTASE1"/>
</dbReference>
<evidence type="ECO:0000256" key="6">
    <source>
        <dbReference type="ARBA" id="ARBA00023316"/>
    </source>
</evidence>
<name>A0A1G2U4P7_9BACT</name>
<keyword evidence="10" id="KW-1133">Transmembrane helix</keyword>
<keyword evidence="10" id="KW-0472">Membrane</keyword>
<dbReference type="SUPFAM" id="SSF56601">
    <property type="entry name" value="beta-lactamase/transpeptidase-like"/>
    <property type="match status" value="1"/>
</dbReference>
<evidence type="ECO:0000313" key="12">
    <source>
        <dbReference type="EMBL" id="OHB03890.1"/>
    </source>
</evidence>
<comment type="caution">
    <text evidence="12">The sequence shown here is derived from an EMBL/GenBank/DDBJ whole genome shotgun (WGS) entry which is preliminary data.</text>
</comment>
<evidence type="ECO:0000256" key="1">
    <source>
        <dbReference type="ARBA" id="ARBA00007164"/>
    </source>
</evidence>
<keyword evidence="10" id="KW-0812">Transmembrane</keyword>
<gene>
    <name evidence="12" type="ORF">A3B14_00965</name>
</gene>
<feature type="binding site" evidence="8">
    <location>
        <position position="267"/>
    </location>
    <ligand>
        <name>substrate</name>
    </ligand>
</feature>
<keyword evidence="2" id="KW-0732">Signal</keyword>
<proteinExistence type="inferred from homology"/>
<dbReference type="EMBL" id="MHWE01000012">
    <property type="protein sequence ID" value="OHB03890.1"/>
    <property type="molecule type" value="Genomic_DNA"/>
</dbReference>
<dbReference type="Pfam" id="PF00768">
    <property type="entry name" value="Peptidase_S11"/>
    <property type="match status" value="1"/>
</dbReference>
<feature type="domain" description="Peptidase S11 D-alanyl-D-alanine carboxypeptidase A N-terminal" evidence="11">
    <location>
        <begin position="62"/>
        <end position="297"/>
    </location>
</feature>
<dbReference type="InterPro" id="IPR012338">
    <property type="entry name" value="Beta-lactam/transpept-like"/>
</dbReference>
<dbReference type="Gene3D" id="3.40.710.10">
    <property type="entry name" value="DD-peptidase/beta-lactamase superfamily"/>
    <property type="match status" value="1"/>
</dbReference>
<evidence type="ECO:0000256" key="4">
    <source>
        <dbReference type="ARBA" id="ARBA00022960"/>
    </source>
</evidence>
<dbReference type="GO" id="GO:0009002">
    <property type="term" value="F:serine-type D-Ala-D-Ala carboxypeptidase activity"/>
    <property type="evidence" value="ECO:0007669"/>
    <property type="project" value="InterPro"/>
</dbReference>
<evidence type="ECO:0000256" key="10">
    <source>
        <dbReference type="SAM" id="Phobius"/>
    </source>
</evidence>
<evidence type="ECO:0000256" key="8">
    <source>
        <dbReference type="PIRSR" id="PIRSR618044-2"/>
    </source>
</evidence>
<keyword evidence="5" id="KW-0573">Peptidoglycan synthesis</keyword>
<reference evidence="12 13" key="1">
    <citation type="journal article" date="2016" name="Nat. Commun.">
        <title>Thousands of microbial genomes shed light on interconnected biogeochemical processes in an aquifer system.</title>
        <authorList>
            <person name="Anantharaman K."/>
            <person name="Brown C.T."/>
            <person name="Hug L.A."/>
            <person name="Sharon I."/>
            <person name="Castelle C.J."/>
            <person name="Probst A.J."/>
            <person name="Thomas B.C."/>
            <person name="Singh A."/>
            <person name="Wilkins M.J."/>
            <person name="Karaoz U."/>
            <person name="Brodie E.L."/>
            <person name="Williams K.H."/>
            <person name="Hubbard S.S."/>
            <person name="Banfield J.F."/>
        </authorList>
    </citation>
    <scope>NUCLEOTIDE SEQUENCE [LARGE SCALE GENOMIC DNA]</scope>
</reference>
<protein>
    <recommendedName>
        <fullName evidence="11">Peptidase S11 D-alanyl-D-alanine carboxypeptidase A N-terminal domain-containing protein</fullName>
    </recommendedName>
</protein>
<sequence>MEENNQIQQKIFNKVERKNLYIGIFMAVILGIIVLVFLFSSARKDDKTAALAPKTDFFQGLSLEARAVFVWDIKEKKAVFEKDSDKVMPLASLAKLMTAVTAIEQLPKHAVITVNKNSLDAEGDVGILVGEKFNIGDLINLSLLTSSNDAVAAVSVAAGGVASGTNDKEIGHDEFIKLMNQKATDLGVTSMVFYNESGLDLNDKMGGAYGSARDVARLFEYTLENYPELVLPTKNENITIKSASSILHQASNTNPQIGKIPGILASKTGFTDIAGGNLAVVLDPSIGRPFIIVVLGSSYEGRFDDVVTLSQATLSYLKNN</sequence>
<comment type="similarity">
    <text evidence="1 9">Belongs to the peptidase S11 family.</text>
</comment>
<feature type="transmembrane region" description="Helical" evidence="10">
    <location>
        <begin position="20"/>
        <end position="39"/>
    </location>
</feature>